<protein>
    <submittedName>
        <fullName evidence="2">Uncharacterized protein</fullName>
    </submittedName>
</protein>
<evidence type="ECO:0000313" key="2">
    <source>
        <dbReference type="EMBL" id="KAL1022430.1"/>
    </source>
</evidence>
<dbReference type="Proteomes" id="UP001557470">
    <property type="component" value="Unassembled WGS sequence"/>
</dbReference>
<feature type="compositionally biased region" description="Acidic residues" evidence="1">
    <location>
        <begin position="190"/>
        <end position="203"/>
    </location>
</feature>
<dbReference type="PANTHER" id="PTHR33480">
    <property type="entry name" value="SET DOMAIN-CONTAINING PROTEIN-RELATED"/>
    <property type="match status" value="1"/>
</dbReference>
<evidence type="ECO:0000313" key="3">
    <source>
        <dbReference type="Proteomes" id="UP001557470"/>
    </source>
</evidence>
<dbReference type="EMBL" id="JAGEUA010000001">
    <property type="protein sequence ID" value="KAL1022430.1"/>
    <property type="molecule type" value="Genomic_DNA"/>
</dbReference>
<sequence length="948" mass="105888">MYQMSKVPKSNVLDPKALKVLTGDVGQPASTEPAKASRSPEDGSPNSNVGQPASTEPAKASRSPEDGSPNDTDGESQEISGSIQTSKVPKSSIQDSKASMIRTGNAGQHASGPEDSSPNFTICPKHQTVEAQMVLEKCVVCLGPFAPLRWQGLFVTDCSTVWHKSCFYKTEDVQSEVSAESNDEMKTSDEDYVPDSDIEDSETGDLSSELGKADNQKSDNGQENPLQKQWTTQRESGQLTTEVNTHVGHSLSKNKNNFCFVCHKPQQKIARHLKKHEKSNKEIAHALSFLPGSKIRKHLLEQLRNRGNFLHNNNVFKEGIGDLKVKRRSKIGKLGKYEHCPHCKGMFVRSELWRHMRRCVTKFDGLSGQEEFGKQRVLALSDVAQLPKDTPEGLIEMLKTMRSDETSEAAKNDQCILDYAKFLFKRLGYDKTQHPHIRQKIRELGRLLVTLTESTTLTTLKEAIKPVNFEEVVRAIKITSKFNESDNSYGIPSLAVKLGCSLKEVAELLECQAIMANDDELLRNSKGFVKLYTKTWSASVSHTAHSTISNAKYNKPTALPKTDDVQRLTEHLMKTVKSSMASLNSAENVETYKILAKATLPWLILFNRRRVGEVSKIPLKQFLERDTSGVAQDILKGLSPFEQKLCTHFSRLELKGKRNRKVSLLLTPDMLKAVTLLIEKRKACGVPDENMYLFGIPGCLTYYRGSDCLRDHANKCGAQQPRYLQSTKLRKQVATTSQIINLKSNELDQLADFMGHNINVHREFYRLPEHTTQVAKISKLLMAMESGRMSELRGKTLDDLEVCSADDSDDSEDGCSLGSSGCTVNSGPQKAVAAVSTDALGRDGINPFGCGVELEGKRVADAREDDIKTKRQMRAKQTYVRKPWSNAETKAVMKHFEGHIRKGHFASKMECKLCKTTEYPVLKDRTVGNIKDFVRNRGVSYKRKTDHL</sequence>
<feature type="region of interest" description="Disordered" evidence="1">
    <location>
        <begin position="1"/>
        <end position="95"/>
    </location>
</feature>
<dbReference type="AlphaFoldDB" id="A0ABD0Y0L4"/>
<organism evidence="2 3">
    <name type="scientific">Umbra pygmaea</name>
    <name type="common">Eastern mudminnow</name>
    <dbReference type="NCBI Taxonomy" id="75934"/>
    <lineage>
        <taxon>Eukaryota</taxon>
        <taxon>Metazoa</taxon>
        <taxon>Chordata</taxon>
        <taxon>Craniata</taxon>
        <taxon>Vertebrata</taxon>
        <taxon>Euteleostomi</taxon>
        <taxon>Actinopterygii</taxon>
        <taxon>Neopterygii</taxon>
        <taxon>Teleostei</taxon>
        <taxon>Protacanthopterygii</taxon>
        <taxon>Esociformes</taxon>
        <taxon>Umbridae</taxon>
        <taxon>Umbra</taxon>
    </lineage>
</organism>
<dbReference type="PANTHER" id="PTHR33480:SF1">
    <property type="entry name" value="TYR RECOMBINASE DOMAIN-CONTAINING PROTEIN"/>
    <property type="match status" value="1"/>
</dbReference>
<feature type="compositionally biased region" description="Polar residues" evidence="1">
    <location>
        <begin position="218"/>
        <end position="237"/>
    </location>
</feature>
<keyword evidence="3" id="KW-1185">Reference proteome</keyword>
<comment type="caution">
    <text evidence="2">The sequence shown here is derived from an EMBL/GenBank/DDBJ whole genome shotgun (WGS) entry which is preliminary data.</text>
</comment>
<feature type="region of interest" description="Disordered" evidence="1">
    <location>
        <begin position="177"/>
        <end position="237"/>
    </location>
</feature>
<feature type="compositionally biased region" description="Polar residues" evidence="1">
    <location>
        <begin position="77"/>
        <end position="95"/>
    </location>
</feature>
<evidence type="ECO:0000256" key="1">
    <source>
        <dbReference type="SAM" id="MobiDB-lite"/>
    </source>
</evidence>
<feature type="compositionally biased region" description="Polar residues" evidence="1">
    <location>
        <begin position="44"/>
        <end position="54"/>
    </location>
</feature>
<gene>
    <name evidence="2" type="ORF">UPYG_G00027530</name>
</gene>
<proteinExistence type="predicted"/>
<accession>A0ABD0Y0L4</accession>
<name>A0ABD0Y0L4_UMBPY</name>
<reference evidence="2 3" key="1">
    <citation type="submission" date="2024-06" db="EMBL/GenBank/DDBJ databases">
        <authorList>
            <person name="Pan Q."/>
            <person name="Wen M."/>
            <person name="Jouanno E."/>
            <person name="Zahm M."/>
            <person name="Klopp C."/>
            <person name="Cabau C."/>
            <person name="Louis A."/>
            <person name="Berthelot C."/>
            <person name="Parey E."/>
            <person name="Roest Crollius H."/>
            <person name="Montfort J."/>
            <person name="Robinson-Rechavi M."/>
            <person name="Bouchez O."/>
            <person name="Lampietro C."/>
            <person name="Lopez Roques C."/>
            <person name="Donnadieu C."/>
            <person name="Postlethwait J."/>
            <person name="Bobe J."/>
            <person name="Verreycken H."/>
            <person name="Guiguen Y."/>
        </authorList>
    </citation>
    <scope>NUCLEOTIDE SEQUENCE [LARGE SCALE GENOMIC DNA]</scope>
    <source>
        <strain evidence="2">Up_M1</strain>
        <tissue evidence="2">Testis</tissue>
    </source>
</reference>